<dbReference type="InterPro" id="IPR045584">
    <property type="entry name" value="Pilin-like"/>
</dbReference>
<organism evidence="1">
    <name type="scientific">marine metagenome</name>
    <dbReference type="NCBI Taxonomy" id="408172"/>
    <lineage>
        <taxon>unclassified sequences</taxon>
        <taxon>metagenomes</taxon>
        <taxon>ecological metagenomes</taxon>
    </lineage>
</organism>
<feature type="non-terminal residue" evidence="1">
    <location>
        <position position="1"/>
    </location>
</feature>
<accession>A0A382KLS5</accession>
<evidence type="ECO:0000313" key="1">
    <source>
        <dbReference type="EMBL" id="SVC24525.1"/>
    </source>
</evidence>
<dbReference type="SUPFAM" id="SSF54523">
    <property type="entry name" value="Pili subunits"/>
    <property type="match status" value="1"/>
</dbReference>
<sequence length="266" mass="29200">VVIAIIAILAGLLLPALAKAKAKAHGIICMSNSKQIGLAWLMYASDNDGFLASGHGYPIWVPGVLNFDGNNPENRDKDLLLNPKRGAMLGKYLQTPEVFKCPGDKSFVTFKGKPVPRVRSISMSQSYGKNPKQGGAAGKWLPFTLFYTYLKESDMNIPGPSNLFVFLDEHPNSINDSGFAVECHGGEKARFIDYPASFHNGAGGFAFGDGHAEIKKWIDPRTIVEASFDGSWWPRVQHISSPNNPDVAWMQKRASAPRPLRRKTRG</sequence>
<reference evidence="1" key="1">
    <citation type="submission" date="2018-05" db="EMBL/GenBank/DDBJ databases">
        <authorList>
            <person name="Lanie J.A."/>
            <person name="Ng W.-L."/>
            <person name="Kazmierczak K.M."/>
            <person name="Andrzejewski T.M."/>
            <person name="Davidsen T.M."/>
            <person name="Wayne K.J."/>
            <person name="Tettelin H."/>
            <person name="Glass J.I."/>
            <person name="Rusch D."/>
            <person name="Podicherti R."/>
            <person name="Tsui H.-C.T."/>
            <person name="Winkler M.E."/>
        </authorList>
    </citation>
    <scope>NUCLEOTIDE SEQUENCE</scope>
</reference>
<gene>
    <name evidence="1" type="ORF">METZ01_LOCUS277379</name>
</gene>
<protein>
    <recommendedName>
        <fullName evidence="2">Prepilin-type cleavage/methylation domain-containing protein</fullName>
    </recommendedName>
</protein>
<dbReference type="Gene3D" id="3.30.700.10">
    <property type="entry name" value="Glycoprotein, Type 4 Pilin"/>
    <property type="match status" value="1"/>
</dbReference>
<evidence type="ECO:0008006" key="2">
    <source>
        <dbReference type="Google" id="ProtNLM"/>
    </source>
</evidence>
<name>A0A382KLS5_9ZZZZ</name>
<dbReference type="AlphaFoldDB" id="A0A382KLS5"/>
<dbReference type="EMBL" id="UINC01081034">
    <property type="protein sequence ID" value="SVC24525.1"/>
    <property type="molecule type" value="Genomic_DNA"/>
</dbReference>
<proteinExistence type="predicted"/>